<dbReference type="RefSeq" id="WP_111476174.1">
    <property type="nucleotide sequence ID" value="NZ_QHKM01000001.1"/>
</dbReference>
<reference evidence="2" key="1">
    <citation type="submission" date="2018-05" db="EMBL/GenBank/DDBJ databases">
        <authorList>
            <person name="Nie L."/>
        </authorList>
    </citation>
    <scope>NUCLEOTIDE SEQUENCE [LARGE SCALE GENOMIC DNA]</scope>
    <source>
        <strain evidence="2">NL</strain>
    </source>
</reference>
<keyword evidence="2" id="KW-1185">Reference proteome</keyword>
<comment type="caution">
    <text evidence="1">The sequence shown here is derived from an EMBL/GenBank/DDBJ whole genome shotgun (WGS) entry which is preliminary data.</text>
</comment>
<organism evidence="1 2">
    <name type="scientific">Hymenobacter edaphi</name>
    <dbReference type="NCBI Taxonomy" id="2211146"/>
    <lineage>
        <taxon>Bacteria</taxon>
        <taxon>Pseudomonadati</taxon>
        <taxon>Bacteroidota</taxon>
        <taxon>Cytophagia</taxon>
        <taxon>Cytophagales</taxon>
        <taxon>Hymenobacteraceae</taxon>
        <taxon>Hymenobacter</taxon>
    </lineage>
</organism>
<dbReference type="Proteomes" id="UP000248553">
    <property type="component" value="Unassembled WGS sequence"/>
</dbReference>
<sequence>MLSFDKIFGDWFADASISNQDLEAGTRDHLDRLRKGNEAGRFDALIAGTEARFTAYFGYRSDASTGLSAGKGQTLALEAARDAARKWLTGEGRDYVSYKIKDEARRLRFYPQGATEYHNADYPEWPGLLERYDKALAELGAGFEADFKTTYTGHRDALLAALKAQSGQKQVQAEARVGTRAERDKLTRQLSRNARQLGLDFEQEPAKAQTFFDRKFFNQHQAEAKPGGPSLKPALT</sequence>
<name>A0A328BWH6_9BACT</name>
<dbReference type="OrthoDB" id="874784at2"/>
<proteinExistence type="predicted"/>
<evidence type="ECO:0000313" key="2">
    <source>
        <dbReference type="Proteomes" id="UP000248553"/>
    </source>
</evidence>
<evidence type="ECO:0000313" key="1">
    <source>
        <dbReference type="EMBL" id="RAK69438.1"/>
    </source>
</evidence>
<dbReference type="AlphaFoldDB" id="A0A328BWH6"/>
<protein>
    <submittedName>
        <fullName evidence="1">Uncharacterized protein</fullName>
    </submittedName>
</protein>
<gene>
    <name evidence="1" type="ORF">DLM85_00800</name>
</gene>
<accession>A0A328BWH6</accession>
<dbReference type="EMBL" id="QHKM01000001">
    <property type="protein sequence ID" value="RAK69438.1"/>
    <property type="molecule type" value="Genomic_DNA"/>
</dbReference>